<dbReference type="RefSeq" id="WP_089326741.1">
    <property type="nucleotide sequence ID" value="NZ_FZOR01000013.1"/>
</dbReference>
<dbReference type="InterPro" id="IPR009430">
    <property type="entry name" value="GvpL/GvpF"/>
</dbReference>
<gene>
    <name evidence="5" type="ORF">SAMN05443665_101355</name>
</gene>
<dbReference type="Proteomes" id="UP000198318">
    <property type="component" value="Unassembled WGS sequence"/>
</dbReference>
<evidence type="ECO:0000313" key="6">
    <source>
        <dbReference type="Proteomes" id="UP000198318"/>
    </source>
</evidence>
<dbReference type="GO" id="GO:0031411">
    <property type="term" value="C:gas vesicle"/>
    <property type="evidence" value="ECO:0007669"/>
    <property type="project" value="UniProtKB-SubCell"/>
</dbReference>
<evidence type="ECO:0000256" key="3">
    <source>
        <dbReference type="ARBA" id="ARBA00035643"/>
    </source>
</evidence>
<feature type="region of interest" description="Disordered" evidence="4">
    <location>
        <begin position="150"/>
        <end position="201"/>
    </location>
</feature>
<protein>
    <submittedName>
        <fullName evidence="5">Gas vesicle synthesis protein GvpL/GvpF</fullName>
    </submittedName>
</protein>
<dbReference type="OrthoDB" id="146444at2"/>
<organism evidence="5 6">
    <name type="scientific">Actinomadura meyerae</name>
    <dbReference type="NCBI Taxonomy" id="240840"/>
    <lineage>
        <taxon>Bacteria</taxon>
        <taxon>Bacillati</taxon>
        <taxon>Actinomycetota</taxon>
        <taxon>Actinomycetes</taxon>
        <taxon>Streptosporangiales</taxon>
        <taxon>Thermomonosporaceae</taxon>
        <taxon>Actinomadura</taxon>
    </lineage>
</organism>
<evidence type="ECO:0000256" key="1">
    <source>
        <dbReference type="ARBA" id="ARBA00022987"/>
    </source>
</evidence>
<name>A0A239ISI2_9ACTN</name>
<keyword evidence="6" id="KW-1185">Reference proteome</keyword>
<keyword evidence="1" id="KW-0304">Gas vesicle</keyword>
<evidence type="ECO:0000313" key="5">
    <source>
        <dbReference type="EMBL" id="SNS96600.1"/>
    </source>
</evidence>
<dbReference type="PANTHER" id="PTHR36852:SF1">
    <property type="entry name" value="PROTEIN GVPL 2"/>
    <property type="match status" value="1"/>
</dbReference>
<dbReference type="EMBL" id="FZOR01000013">
    <property type="protein sequence ID" value="SNS96600.1"/>
    <property type="molecule type" value="Genomic_DNA"/>
</dbReference>
<evidence type="ECO:0000256" key="4">
    <source>
        <dbReference type="SAM" id="MobiDB-lite"/>
    </source>
</evidence>
<feature type="compositionally biased region" description="Gly residues" evidence="4">
    <location>
        <begin position="162"/>
        <end position="176"/>
    </location>
</feature>
<comment type="subcellular location">
    <subcellularLocation>
        <location evidence="2">Gas vesicle</location>
    </subcellularLocation>
</comment>
<feature type="compositionally biased region" description="Low complexity" evidence="4">
    <location>
        <begin position="185"/>
        <end position="201"/>
    </location>
</feature>
<evidence type="ECO:0000256" key="2">
    <source>
        <dbReference type="ARBA" id="ARBA00035108"/>
    </source>
</evidence>
<reference evidence="5 6" key="1">
    <citation type="submission" date="2017-06" db="EMBL/GenBank/DDBJ databases">
        <authorList>
            <person name="Kim H.J."/>
            <person name="Triplett B.A."/>
        </authorList>
    </citation>
    <scope>NUCLEOTIDE SEQUENCE [LARGE SCALE GENOMIC DNA]</scope>
    <source>
        <strain evidence="5 6">DSM 44715</strain>
    </source>
</reference>
<dbReference type="PANTHER" id="PTHR36852">
    <property type="entry name" value="PROTEIN GVPL 2"/>
    <property type="match status" value="1"/>
</dbReference>
<proteinExistence type="inferred from homology"/>
<dbReference type="AlphaFoldDB" id="A0A239ISI2"/>
<sequence>MTGTTRTQATATAGGAGGDSAVYLYGVARGLDPAALGGAAGVGGAPVRGIAAAGLTALVSTVALAEYGEAALRANLEDLAWLEATARAHHDVVDLAARTAPTAPVRIATIYRDDDRVAEVLAAQGERFAEILDLVSGRSEWGVKAYADPEAMRAGDDADGQGTDGRGGGTDPGGGLEPTAESLTGPQPAAGAAPSAGAGKAYLMRRQRERRRRADAGRRAAEQAAAVHAELADHAVASRHHPPQDPRLSGRTGTQILNAAYLLDEEQAQGFLAVARAAGDRLPGIEVEVTGPWPPYSFIEAAAPAAPSRTEPGDA</sequence>
<accession>A0A239ISI2</accession>
<dbReference type="Pfam" id="PF06386">
    <property type="entry name" value="GvpL_GvpF"/>
    <property type="match status" value="1"/>
</dbReference>
<dbReference type="GO" id="GO:0031412">
    <property type="term" value="P:gas vesicle organization"/>
    <property type="evidence" value="ECO:0007669"/>
    <property type="project" value="InterPro"/>
</dbReference>
<comment type="similarity">
    <text evidence="3">Belongs to the gas vesicle GvpF/GvpL family.</text>
</comment>